<evidence type="ECO:0000313" key="11">
    <source>
        <dbReference type="EMBL" id="NDL62967.1"/>
    </source>
</evidence>
<comment type="similarity">
    <text evidence="10">Belongs to the NqrB/RnfD family.</text>
</comment>
<comment type="caution">
    <text evidence="11">The sequence shown here is derived from an EMBL/GenBank/DDBJ whole genome shotgun (WGS) entry which is preliminary data.</text>
</comment>
<evidence type="ECO:0000256" key="9">
    <source>
        <dbReference type="ARBA" id="ARBA00023136"/>
    </source>
</evidence>
<organism evidence="11 12">
    <name type="scientific">Acerihabitans arboris</name>
    <dbReference type="NCBI Taxonomy" id="2691583"/>
    <lineage>
        <taxon>Bacteria</taxon>
        <taxon>Pseudomonadati</taxon>
        <taxon>Pseudomonadota</taxon>
        <taxon>Gammaproteobacteria</taxon>
        <taxon>Enterobacterales</taxon>
        <taxon>Pectobacteriaceae</taxon>
        <taxon>Acerihabitans</taxon>
    </lineage>
</organism>
<keyword evidence="6 10" id="KW-1278">Translocase</keyword>
<dbReference type="Pfam" id="PF03116">
    <property type="entry name" value="NQR2_RnfD_RnfE"/>
    <property type="match status" value="1"/>
</dbReference>
<feature type="modified residue" description="FMN phosphoryl threonine" evidence="10">
    <location>
        <position position="160"/>
    </location>
</feature>
<evidence type="ECO:0000256" key="7">
    <source>
        <dbReference type="ARBA" id="ARBA00022982"/>
    </source>
</evidence>
<dbReference type="PANTHER" id="PTHR30578:SF0">
    <property type="entry name" value="ION-TRANSLOCATING OXIDOREDUCTASE COMPLEX SUBUNIT D"/>
    <property type="match status" value="1"/>
</dbReference>
<dbReference type="AlphaFoldDB" id="A0A845SI58"/>
<dbReference type="EMBL" id="WUBS01000006">
    <property type="protein sequence ID" value="NDL62967.1"/>
    <property type="molecule type" value="Genomic_DNA"/>
</dbReference>
<reference evidence="11 12" key="1">
    <citation type="submission" date="2019-12" db="EMBL/GenBank/DDBJ databases">
        <authorList>
            <person name="Lee S.D."/>
        </authorList>
    </citation>
    <scope>NUCLEOTIDE SEQUENCE [LARGE SCALE GENOMIC DNA]</scope>
    <source>
        <strain evidence="11 12">SAP-6</strain>
    </source>
</reference>
<evidence type="ECO:0000256" key="6">
    <source>
        <dbReference type="ARBA" id="ARBA00022967"/>
    </source>
</evidence>
<keyword evidence="10" id="KW-0997">Cell inner membrane</keyword>
<dbReference type="GO" id="GO:0055085">
    <property type="term" value="P:transmembrane transport"/>
    <property type="evidence" value="ECO:0007669"/>
    <property type="project" value="InterPro"/>
</dbReference>
<keyword evidence="3 10" id="KW-0285">Flavoprotein</keyword>
<gene>
    <name evidence="10" type="primary">rnfD</name>
    <name evidence="11" type="ORF">GRH90_09425</name>
</gene>
<dbReference type="Proteomes" id="UP000461443">
    <property type="component" value="Unassembled WGS sequence"/>
</dbReference>
<keyword evidence="8 10" id="KW-1133">Transmembrane helix</keyword>
<keyword evidence="10" id="KW-1003">Cell membrane</keyword>
<comment type="subcellular location">
    <subcellularLocation>
        <location evidence="10">Cell inner membrane</location>
        <topology evidence="10">Multi-pass membrane protein</topology>
    </subcellularLocation>
</comment>
<comment type="function">
    <text evidence="10">Part of a membrane-bound complex that couples electron transfer with translocation of ions across the membrane.</text>
</comment>
<feature type="transmembrane region" description="Helical" evidence="10">
    <location>
        <begin position="186"/>
        <end position="204"/>
    </location>
</feature>
<reference evidence="11 12" key="2">
    <citation type="submission" date="2020-02" db="EMBL/GenBank/DDBJ databases">
        <title>The new genus of Enterobacteriales.</title>
        <authorList>
            <person name="Kim I.S."/>
        </authorList>
    </citation>
    <scope>NUCLEOTIDE SEQUENCE [LARGE SCALE GENOMIC DNA]</scope>
    <source>
        <strain evidence="11 12">SAP-6</strain>
    </source>
</reference>
<dbReference type="HAMAP" id="MF_00462">
    <property type="entry name" value="RsxD_RnfD"/>
    <property type="match status" value="1"/>
</dbReference>
<keyword evidence="2 10" id="KW-0597">Phosphoprotein</keyword>
<protein>
    <recommendedName>
        <fullName evidence="10">Ion-translocating oxidoreductase complex subunit D</fullName>
        <ecNumber evidence="10">7.-.-.-</ecNumber>
    </recommendedName>
    <alternativeName>
        <fullName evidence="10">Rnf electron transport complex subunit D</fullName>
    </alternativeName>
</protein>
<feature type="transmembrane region" description="Helical" evidence="10">
    <location>
        <begin position="268"/>
        <end position="286"/>
    </location>
</feature>
<evidence type="ECO:0000256" key="8">
    <source>
        <dbReference type="ARBA" id="ARBA00022989"/>
    </source>
</evidence>
<feature type="transmembrane region" description="Helical" evidence="10">
    <location>
        <begin position="16"/>
        <end position="35"/>
    </location>
</feature>
<dbReference type="InterPro" id="IPR004338">
    <property type="entry name" value="NqrB/RnfD"/>
</dbReference>
<evidence type="ECO:0000256" key="4">
    <source>
        <dbReference type="ARBA" id="ARBA00022643"/>
    </source>
</evidence>
<dbReference type="RefSeq" id="WP_162365696.1">
    <property type="nucleotide sequence ID" value="NZ_WUBS01000006.1"/>
</dbReference>
<keyword evidence="7 10" id="KW-0249">Electron transport</keyword>
<dbReference type="GO" id="GO:0022900">
    <property type="term" value="P:electron transport chain"/>
    <property type="evidence" value="ECO:0007669"/>
    <property type="project" value="UniProtKB-UniRule"/>
</dbReference>
<keyword evidence="12" id="KW-1185">Reference proteome</keyword>
<sequence length="325" mass="34453">MLTAPHAHQGLSVDRLMYRVNISLFPVVILAFLQFGAQSILLIFCCLLTALICEALCLKLNPAAQGHTFDGAAILTSLLLALSLPPHAPLWLGAFGSAVAIVFGKHIYGGLGQNLFNPAMLARVVLLIAFPVEMTRWVSPAAFYDGAFYHLGVDGITGATLLGGFKESGRAPLELLSNLLGNRSGSLGETSSLLLLLGGLWLIQQRVFSWHIPVATLLGCLVPGLIHWLIAPAGIVPPLAQLTSGGLLLGAFYILTDPVTGPGSVRGRLIYGLLAGFITYCIRAFGNFPEGMAFAVLLVNAVTPLIDNYTQPKAYGYVGGKEKSS</sequence>
<keyword evidence="9 10" id="KW-0472">Membrane</keyword>
<feature type="transmembrane region" description="Helical" evidence="10">
    <location>
        <begin position="90"/>
        <end position="108"/>
    </location>
</feature>
<evidence type="ECO:0000256" key="3">
    <source>
        <dbReference type="ARBA" id="ARBA00022630"/>
    </source>
</evidence>
<dbReference type="PANTHER" id="PTHR30578">
    <property type="entry name" value="ELECTRON TRANSPORT COMPLEX PROTEIN RNFD"/>
    <property type="match status" value="1"/>
</dbReference>
<evidence type="ECO:0000256" key="5">
    <source>
        <dbReference type="ARBA" id="ARBA00022692"/>
    </source>
</evidence>
<name>A0A845SI58_9GAMM</name>
<evidence type="ECO:0000256" key="10">
    <source>
        <dbReference type="HAMAP-Rule" id="MF_00462"/>
    </source>
</evidence>
<keyword evidence="5 10" id="KW-0812">Transmembrane</keyword>
<accession>A0A845SI58</accession>
<proteinExistence type="inferred from homology"/>
<feature type="transmembrane region" description="Helical" evidence="10">
    <location>
        <begin position="115"/>
        <end position="132"/>
    </location>
</feature>
<keyword evidence="1 10" id="KW-0813">Transport</keyword>
<evidence type="ECO:0000256" key="1">
    <source>
        <dbReference type="ARBA" id="ARBA00022448"/>
    </source>
</evidence>
<dbReference type="GO" id="GO:0005886">
    <property type="term" value="C:plasma membrane"/>
    <property type="evidence" value="ECO:0007669"/>
    <property type="project" value="UniProtKB-SubCell"/>
</dbReference>
<feature type="transmembrane region" description="Helical" evidence="10">
    <location>
        <begin position="210"/>
        <end position="231"/>
    </location>
</feature>
<comment type="cofactor">
    <cofactor evidence="10">
        <name>FMN</name>
        <dbReference type="ChEBI" id="CHEBI:58210"/>
    </cofactor>
</comment>
<dbReference type="InterPro" id="IPR011303">
    <property type="entry name" value="RnfD_bac"/>
</dbReference>
<feature type="transmembrane region" description="Helical" evidence="10">
    <location>
        <begin position="238"/>
        <end position="256"/>
    </location>
</feature>
<keyword evidence="4 10" id="KW-0288">FMN</keyword>
<dbReference type="EC" id="7.-.-.-" evidence="10"/>
<dbReference type="NCBIfam" id="TIGR01946">
    <property type="entry name" value="rnfD"/>
    <property type="match status" value="1"/>
</dbReference>
<evidence type="ECO:0000313" key="12">
    <source>
        <dbReference type="Proteomes" id="UP000461443"/>
    </source>
</evidence>
<evidence type="ECO:0000256" key="2">
    <source>
        <dbReference type="ARBA" id="ARBA00022553"/>
    </source>
</evidence>
<comment type="subunit">
    <text evidence="10">The complex is composed of six subunits: RnfA, RnfB, RnfC, RnfD, RnfE and RnfG.</text>
</comment>